<feature type="domain" description="Glycosyltransferase 2-like" evidence="1">
    <location>
        <begin position="5"/>
        <end position="169"/>
    </location>
</feature>
<protein>
    <submittedName>
        <fullName evidence="2">Putative N-acetylgalactosaminyl-diphosphoundecaprenol glucuronosyltransferase</fullName>
    </submittedName>
</protein>
<evidence type="ECO:0000259" key="1">
    <source>
        <dbReference type="Pfam" id="PF00535"/>
    </source>
</evidence>
<dbReference type="EMBL" id="BBML01000001">
    <property type="protein sequence ID" value="GAK95763.1"/>
    <property type="molecule type" value="Genomic_DNA"/>
</dbReference>
<organism evidence="2 3">
    <name type="scientific">Nonlabens tegetincola</name>
    <dbReference type="NCBI Taxonomy" id="323273"/>
    <lineage>
        <taxon>Bacteria</taxon>
        <taxon>Pseudomonadati</taxon>
        <taxon>Bacteroidota</taxon>
        <taxon>Flavobacteriia</taxon>
        <taxon>Flavobacteriales</taxon>
        <taxon>Flavobacteriaceae</taxon>
        <taxon>Nonlabens</taxon>
    </lineage>
</organism>
<sequence length="258" mass="29518">MDLVSVIIPTYNNQDTLGETLDSVLNQDYRPIELIIIDDCSVDDSHAFAKAYSTKNSSQGISFIIQENKENKGAGFTRNRAVELAKGRYIAFLDADDLWKPYKLSLQIEQMRLSQVAMSYGAYEIFTENAKEPKYLQKVFNSLTYKKLLRANYVGNLTGIYDTHKIGKVAVSSLRKRQDWAMWLDVIKLSGTAIGIEKPIASYRAGNGLSSRKSSLIKYNYAVYRNHLNYSFLKSCWSMVLFINEQWFIKKALIKKLD</sequence>
<dbReference type="PANTHER" id="PTHR22916">
    <property type="entry name" value="GLYCOSYLTRANSFERASE"/>
    <property type="match status" value="1"/>
</dbReference>
<dbReference type="Gene3D" id="3.90.550.10">
    <property type="entry name" value="Spore Coat Polysaccharide Biosynthesis Protein SpsA, Chain A"/>
    <property type="match status" value="1"/>
</dbReference>
<keyword evidence="2" id="KW-0808">Transferase</keyword>
<accession>A0A090Q208</accession>
<evidence type="ECO:0000313" key="2">
    <source>
        <dbReference type="EMBL" id="GAK95763.1"/>
    </source>
</evidence>
<dbReference type="GO" id="GO:0016758">
    <property type="term" value="F:hexosyltransferase activity"/>
    <property type="evidence" value="ECO:0007669"/>
    <property type="project" value="UniProtKB-ARBA"/>
</dbReference>
<gene>
    <name evidence="2" type="ORF">JCM19294_2545</name>
</gene>
<dbReference type="InterPro" id="IPR001173">
    <property type="entry name" value="Glyco_trans_2-like"/>
</dbReference>
<dbReference type="RefSeq" id="WP_042276480.1">
    <property type="nucleotide sequence ID" value="NZ_BBML01000001.1"/>
</dbReference>
<evidence type="ECO:0000313" key="3">
    <source>
        <dbReference type="Proteomes" id="UP000029221"/>
    </source>
</evidence>
<dbReference type="InterPro" id="IPR029044">
    <property type="entry name" value="Nucleotide-diphossugar_trans"/>
</dbReference>
<reference evidence="2" key="1">
    <citation type="journal article" date="2014" name="Genome Announc.">
        <title>Draft Genome Sequences of Marine Flavobacterium Nonlabens Strains NR17, NR24, NR27, NR32, NR33, and Ara13.</title>
        <authorList>
            <person name="Nakanishi M."/>
            <person name="Meirelles P."/>
            <person name="Suzuki R."/>
            <person name="Takatani N."/>
            <person name="Mino S."/>
            <person name="Suda W."/>
            <person name="Oshima K."/>
            <person name="Hattori M."/>
            <person name="Ohkuma M."/>
            <person name="Hosokawa M."/>
            <person name="Miyashita K."/>
            <person name="Thompson F.L."/>
            <person name="Niwa A."/>
            <person name="Sawabe T."/>
            <person name="Sawabe T."/>
        </authorList>
    </citation>
    <scope>NUCLEOTIDE SEQUENCE [LARGE SCALE GENOMIC DNA]</scope>
    <source>
        <strain evidence="2">JCM 19294</strain>
    </source>
</reference>
<keyword evidence="3" id="KW-1185">Reference proteome</keyword>
<dbReference type="AlphaFoldDB" id="A0A090Q208"/>
<dbReference type="Pfam" id="PF00535">
    <property type="entry name" value="Glycos_transf_2"/>
    <property type="match status" value="1"/>
</dbReference>
<comment type="caution">
    <text evidence="2">The sequence shown here is derived from an EMBL/GenBank/DDBJ whole genome shotgun (WGS) entry which is preliminary data.</text>
</comment>
<dbReference type="Proteomes" id="UP000029221">
    <property type="component" value="Unassembled WGS sequence"/>
</dbReference>
<name>A0A090Q208_9FLAO</name>
<dbReference type="STRING" id="319236.BST91_11950"/>
<dbReference type="PANTHER" id="PTHR22916:SF3">
    <property type="entry name" value="UDP-GLCNAC:BETAGAL BETA-1,3-N-ACETYLGLUCOSAMINYLTRANSFERASE-LIKE PROTEIN 1"/>
    <property type="match status" value="1"/>
</dbReference>
<dbReference type="SUPFAM" id="SSF53448">
    <property type="entry name" value="Nucleotide-diphospho-sugar transferases"/>
    <property type="match status" value="1"/>
</dbReference>
<dbReference type="CDD" id="cd00761">
    <property type="entry name" value="Glyco_tranf_GTA_type"/>
    <property type="match status" value="1"/>
</dbReference>
<proteinExistence type="predicted"/>
<dbReference type="eggNOG" id="COG0463">
    <property type="taxonomic scope" value="Bacteria"/>
</dbReference>